<comment type="caution">
    <text evidence="2">The sequence shown here is derived from an EMBL/GenBank/DDBJ whole genome shotgun (WGS) entry which is preliminary data.</text>
</comment>
<accession>A0AAV2SB14</accession>
<feature type="compositionally biased region" description="Basic and acidic residues" evidence="1">
    <location>
        <begin position="61"/>
        <end position="71"/>
    </location>
</feature>
<reference evidence="2 3" key="1">
    <citation type="submission" date="2024-05" db="EMBL/GenBank/DDBJ databases">
        <authorList>
            <person name="Wallberg A."/>
        </authorList>
    </citation>
    <scope>NUCLEOTIDE SEQUENCE [LARGE SCALE GENOMIC DNA]</scope>
</reference>
<sequence>MATRTIDMDPIEMVDILREKLIKAKQEGKLSQAQIDRLMPPSLRKRDQHNIPAYQVGSLKKQQEETKDKISKKGAGRAVPQVQQNKYLKQFSDAKSQGRFSHLSESMIKKLEDEVRTSAGDASKQAELEEFFRSIYSEDVE</sequence>
<dbReference type="AlphaFoldDB" id="A0AAV2SB14"/>
<keyword evidence="3" id="KW-1185">Reference proteome</keyword>
<dbReference type="EMBL" id="CAXKWB010050302">
    <property type="protein sequence ID" value="CAL4169586.1"/>
    <property type="molecule type" value="Genomic_DNA"/>
</dbReference>
<dbReference type="Proteomes" id="UP001497623">
    <property type="component" value="Unassembled WGS sequence"/>
</dbReference>
<protein>
    <submittedName>
        <fullName evidence="2">Uncharacterized protein</fullName>
    </submittedName>
</protein>
<name>A0AAV2SB14_MEGNR</name>
<gene>
    <name evidence="2" type="ORF">MNOR_LOCUS33899</name>
</gene>
<evidence type="ECO:0000313" key="2">
    <source>
        <dbReference type="EMBL" id="CAL4169586.1"/>
    </source>
</evidence>
<evidence type="ECO:0000256" key="1">
    <source>
        <dbReference type="SAM" id="MobiDB-lite"/>
    </source>
</evidence>
<evidence type="ECO:0000313" key="3">
    <source>
        <dbReference type="Proteomes" id="UP001497623"/>
    </source>
</evidence>
<proteinExistence type="predicted"/>
<feature type="region of interest" description="Disordered" evidence="1">
    <location>
        <begin position="27"/>
        <end position="79"/>
    </location>
</feature>
<organism evidence="2 3">
    <name type="scientific">Meganyctiphanes norvegica</name>
    <name type="common">Northern krill</name>
    <name type="synonym">Thysanopoda norvegica</name>
    <dbReference type="NCBI Taxonomy" id="48144"/>
    <lineage>
        <taxon>Eukaryota</taxon>
        <taxon>Metazoa</taxon>
        <taxon>Ecdysozoa</taxon>
        <taxon>Arthropoda</taxon>
        <taxon>Crustacea</taxon>
        <taxon>Multicrustacea</taxon>
        <taxon>Malacostraca</taxon>
        <taxon>Eumalacostraca</taxon>
        <taxon>Eucarida</taxon>
        <taxon>Euphausiacea</taxon>
        <taxon>Euphausiidae</taxon>
        <taxon>Meganyctiphanes</taxon>
    </lineage>
</organism>